<evidence type="ECO:0000313" key="3">
    <source>
        <dbReference type="Proteomes" id="UP000324222"/>
    </source>
</evidence>
<name>A0A5B7HQ81_PORTR</name>
<organism evidence="2 3">
    <name type="scientific">Portunus trituberculatus</name>
    <name type="common">Swimming crab</name>
    <name type="synonym">Neptunus trituberculatus</name>
    <dbReference type="NCBI Taxonomy" id="210409"/>
    <lineage>
        <taxon>Eukaryota</taxon>
        <taxon>Metazoa</taxon>
        <taxon>Ecdysozoa</taxon>
        <taxon>Arthropoda</taxon>
        <taxon>Crustacea</taxon>
        <taxon>Multicrustacea</taxon>
        <taxon>Malacostraca</taxon>
        <taxon>Eumalacostraca</taxon>
        <taxon>Eucarida</taxon>
        <taxon>Decapoda</taxon>
        <taxon>Pleocyemata</taxon>
        <taxon>Brachyura</taxon>
        <taxon>Eubrachyura</taxon>
        <taxon>Portunoidea</taxon>
        <taxon>Portunidae</taxon>
        <taxon>Portuninae</taxon>
        <taxon>Portunus</taxon>
    </lineage>
</organism>
<dbReference type="AlphaFoldDB" id="A0A5B7HQ81"/>
<sequence>MKLPQRSHSSTMTNGSAPNVPTPQATLISESISIPPFTGVGSESIHQFIRRVGEECTQRNAHSDAEKLAILKSRICHDPSILAGKLVKSDKFLGFDKYEDFTAALISHFSSHSKLGATHSFLKVASSLTYLAHTTADVYKAENVASSLSAELTDQRKSSQWFNGDGMLSSTNFKRLMSYLLFVIQLDSPTFAIASDIEFTEKDFLYDVCKKISEKSPPAPQSVSVAQTPPPTPIPPSARTHSPSHGRSFSRPLHHTQYRHRSHSHSS</sequence>
<accession>A0A5B7HQ81</accession>
<feature type="compositionally biased region" description="Basic residues" evidence="1">
    <location>
        <begin position="252"/>
        <end position="267"/>
    </location>
</feature>
<reference evidence="2 3" key="1">
    <citation type="submission" date="2019-05" db="EMBL/GenBank/DDBJ databases">
        <title>Another draft genome of Portunus trituberculatus and its Hox gene families provides insights of decapod evolution.</title>
        <authorList>
            <person name="Jeong J.-H."/>
            <person name="Song I."/>
            <person name="Kim S."/>
            <person name="Choi T."/>
            <person name="Kim D."/>
            <person name="Ryu S."/>
            <person name="Kim W."/>
        </authorList>
    </citation>
    <scope>NUCLEOTIDE SEQUENCE [LARGE SCALE GENOMIC DNA]</scope>
    <source>
        <tissue evidence="2">Muscle</tissue>
    </source>
</reference>
<dbReference type="Proteomes" id="UP000324222">
    <property type="component" value="Unassembled WGS sequence"/>
</dbReference>
<dbReference type="EMBL" id="VSRR010036835">
    <property type="protein sequence ID" value="MPC73452.1"/>
    <property type="molecule type" value="Genomic_DNA"/>
</dbReference>
<feature type="region of interest" description="Disordered" evidence="1">
    <location>
        <begin position="215"/>
        <end position="267"/>
    </location>
</feature>
<keyword evidence="3" id="KW-1185">Reference proteome</keyword>
<gene>
    <name evidence="2" type="ORF">E2C01_067781</name>
</gene>
<feature type="region of interest" description="Disordered" evidence="1">
    <location>
        <begin position="1"/>
        <end position="23"/>
    </location>
</feature>
<evidence type="ECO:0000313" key="2">
    <source>
        <dbReference type="EMBL" id="MPC73452.1"/>
    </source>
</evidence>
<evidence type="ECO:0000256" key="1">
    <source>
        <dbReference type="SAM" id="MobiDB-lite"/>
    </source>
</evidence>
<protein>
    <submittedName>
        <fullName evidence="2">Uncharacterized protein</fullName>
    </submittedName>
</protein>
<comment type="caution">
    <text evidence="2">The sequence shown here is derived from an EMBL/GenBank/DDBJ whole genome shotgun (WGS) entry which is preliminary data.</text>
</comment>
<proteinExistence type="predicted"/>